<dbReference type="Proteomes" id="UP001166402">
    <property type="component" value="Unassembled WGS sequence"/>
</dbReference>
<keyword evidence="2" id="KW-1185">Reference proteome</keyword>
<dbReference type="EMBL" id="JAGGLT010000002">
    <property type="protein sequence ID" value="MBP2070889.1"/>
    <property type="molecule type" value="Genomic_DNA"/>
</dbReference>
<organism evidence="1 2">
    <name type="scientific">Thermoanaerobacterium butyriciformans</name>
    <dbReference type="NCBI Taxonomy" id="1702242"/>
    <lineage>
        <taxon>Bacteria</taxon>
        <taxon>Bacillati</taxon>
        <taxon>Bacillota</taxon>
        <taxon>Clostridia</taxon>
        <taxon>Thermoanaerobacterales</taxon>
        <taxon>Thermoanaerobacteraceae</taxon>
        <taxon>Thermoanaerobacterium</taxon>
    </lineage>
</organism>
<proteinExistence type="predicted"/>
<name>A0ABS4NB63_9THEO</name>
<sequence>MTVQETTKIINALKVAYPQIQENKQGMISLFAFMFKDVPYEAVNCALQKFILESPYPPTVHDLYKEVMSLTKSGFPDEDEAWYEVARAIKLYGYYRPEEAFGSMSEVVRDVVKAIGWSEICLSENIELVREQFIRLYAIARQRKEQEMLMPSTLKRRIERLTKGKVVNISDAVNTGGAVNDK</sequence>
<evidence type="ECO:0000313" key="1">
    <source>
        <dbReference type="EMBL" id="MBP2070889.1"/>
    </source>
</evidence>
<dbReference type="Gene3D" id="1.10.8.200">
    <property type="entry name" value="Replisome organizer (g39p helicase loader/inhibitor protein)"/>
    <property type="match status" value="1"/>
</dbReference>
<comment type="caution">
    <text evidence="1">The sequence shown here is derived from an EMBL/GenBank/DDBJ whole genome shotgun (WGS) entry which is preliminary data.</text>
</comment>
<reference evidence="1" key="1">
    <citation type="submission" date="2021-03" db="EMBL/GenBank/DDBJ databases">
        <title>Genomic Encyclopedia of Type Strains, Phase IV (KMG-IV): sequencing the most valuable type-strain genomes for metagenomic binning, comparative biology and taxonomic classification.</title>
        <authorList>
            <person name="Goeker M."/>
        </authorList>
    </citation>
    <scope>NUCLEOTIDE SEQUENCE</scope>
    <source>
        <strain evidence="1">DSM 101588</strain>
    </source>
</reference>
<evidence type="ECO:0008006" key="3">
    <source>
        <dbReference type="Google" id="ProtNLM"/>
    </source>
</evidence>
<protein>
    <recommendedName>
        <fullName evidence="3">Replicative helicase inhibitor G39P N-terminal domain-containing protein</fullName>
    </recommendedName>
</protein>
<evidence type="ECO:0000313" key="2">
    <source>
        <dbReference type="Proteomes" id="UP001166402"/>
    </source>
</evidence>
<accession>A0ABS4NB63</accession>
<gene>
    <name evidence="1" type="ORF">J2Z80_000387</name>
</gene>
<dbReference type="RefSeq" id="WP_209452854.1">
    <property type="nucleotide sequence ID" value="NZ_JAGGLT010000002.1"/>
</dbReference>